<name>A0A1T5IT25_9MICO</name>
<dbReference type="GO" id="GO:0016787">
    <property type="term" value="F:hydrolase activity"/>
    <property type="evidence" value="ECO:0007669"/>
    <property type="project" value="UniProtKB-KW"/>
</dbReference>
<keyword evidence="1" id="KW-1277">Toxin-antitoxin system</keyword>
<dbReference type="EMBL" id="FUZP01000001">
    <property type="protein sequence ID" value="SKC42276.1"/>
    <property type="molecule type" value="Genomic_DNA"/>
</dbReference>
<keyword evidence="2" id="KW-0540">Nuclease</keyword>
<evidence type="ECO:0000256" key="3">
    <source>
        <dbReference type="ARBA" id="ARBA00022801"/>
    </source>
</evidence>
<keyword evidence="5" id="KW-1185">Reference proteome</keyword>
<keyword evidence="3" id="KW-0378">Hydrolase</keyword>
<dbReference type="GO" id="GO:0004540">
    <property type="term" value="F:RNA nuclease activity"/>
    <property type="evidence" value="ECO:0007669"/>
    <property type="project" value="InterPro"/>
</dbReference>
<dbReference type="STRING" id="123320.SAMN06309945_0820"/>
<dbReference type="GO" id="GO:0110001">
    <property type="term" value="C:toxin-antitoxin complex"/>
    <property type="evidence" value="ECO:0007669"/>
    <property type="project" value="InterPro"/>
</dbReference>
<organism evidence="4 5">
    <name type="scientific">Okibacterium fritillariae</name>
    <dbReference type="NCBI Taxonomy" id="123320"/>
    <lineage>
        <taxon>Bacteria</taxon>
        <taxon>Bacillati</taxon>
        <taxon>Actinomycetota</taxon>
        <taxon>Actinomycetes</taxon>
        <taxon>Micrococcales</taxon>
        <taxon>Microbacteriaceae</taxon>
        <taxon>Okibacterium</taxon>
    </lineage>
</organism>
<evidence type="ECO:0000256" key="1">
    <source>
        <dbReference type="ARBA" id="ARBA00022649"/>
    </source>
</evidence>
<dbReference type="InterPro" id="IPR008201">
    <property type="entry name" value="HepT-like"/>
</dbReference>
<accession>A0A1T5IT25</accession>
<reference evidence="4 5" key="1">
    <citation type="submission" date="2017-02" db="EMBL/GenBank/DDBJ databases">
        <authorList>
            <person name="Peterson S.W."/>
        </authorList>
    </citation>
    <scope>NUCLEOTIDE SEQUENCE [LARGE SCALE GENOMIC DNA]</scope>
    <source>
        <strain evidence="4 5">VKM Ac-2059</strain>
    </source>
</reference>
<dbReference type="OrthoDB" id="4829434at2"/>
<evidence type="ECO:0000313" key="5">
    <source>
        <dbReference type="Proteomes" id="UP000190857"/>
    </source>
</evidence>
<dbReference type="Proteomes" id="UP000190857">
    <property type="component" value="Unassembled WGS sequence"/>
</dbReference>
<dbReference type="AlphaFoldDB" id="A0A1T5IT25"/>
<dbReference type="Pfam" id="PF01934">
    <property type="entry name" value="HepT-like"/>
    <property type="match status" value="1"/>
</dbReference>
<dbReference type="RefSeq" id="WP_079726983.1">
    <property type="nucleotide sequence ID" value="NZ_FUZP01000001.1"/>
</dbReference>
<gene>
    <name evidence="4" type="ORF">SAMN06309945_0820</name>
</gene>
<proteinExistence type="predicted"/>
<evidence type="ECO:0000313" key="4">
    <source>
        <dbReference type="EMBL" id="SKC42276.1"/>
    </source>
</evidence>
<protein>
    <submittedName>
        <fullName evidence="4">Uncharacterized conserved protein, contains HEPN domain</fullName>
    </submittedName>
</protein>
<evidence type="ECO:0000256" key="2">
    <source>
        <dbReference type="ARBA" id="ARBA00022722"/>
    </source>
</evidence>
<sequence length="109" mass="12265">MKRTDADHLDDALTHLRVLHEHLMLTEAHDQVVLDAAGLRLSASIECVGQISEALRMTVIDERTWRAVRGMRNRIAHAYAFVDPAVLRSTLKGDVAGFHDDVRRLRAKA</sequence>